<dbReference type="Proteomes" id="UP000281741">
    <property type="component" value="Chromosome"/>
</dbReference>
<dbReference type="AlphaFoldDB" id="A0AAD0YGR9"/>
<dbReference type="CDD" id="cd00229">
    <property type="entry name" value="SGNH_hydrolase"/>
    <property type="match status" value="1"/>
</dbReference>
<accession>A0AAD0YGR9</accession>
<organism evidence="2 4">
    <name type="scientific">Chryseobacterium shandongense</name>
    <dbReference type="NCBI Taxonomy" id="1493872"/>
    <lineage>
        <taxon>Bacteria</taxon>
        <taxon>Pseudomonadati</taxon>
        <taxon>Bacteroidota</taxon>
        <taxon>Flavobacteriia</taxon>
        <taxon>Flavobacteriales</taxon>
        <taxon>Weeksellaceae</taxon>
        <taxon>Chryseobacterium group</taxon>
        <taxon>Chryseobacterium</taxon>
    </lineage>
</organism>
<evidence type="ECO:0000313" key="5">
    <source>
        <dbReference type="Proteomes" id="UP000281741"/>
    </source>
</evidence>
<name>A0AAD0YGR9_9FLAO</name>
<evidence type="ECO:0000313" key="4">
    <source>
        <dbReference type="Proteomes" id="UP000274073"/>
    </source>
</evidence>
<keyword evidence="5" id="KW-1185">Reference proteome</keyword>
<protein>
    <submittedName>
        <fullName evidence="2">SGNH/GDSL hydrolase family protein</fullName>
    </submittedName>
</protein>
<dbReference type="InterPro" id="IPR036514">
    <property type="entry name" value="SGNH_hydro_sf"/>
</dbReference>
<feature type="domain" description="SGNH hydrolase-type esterase" evidence="1">
    <location>
        <begin position="474"/>
        <end position="665"/>
    </location>
</feature>
<dbReference type="RefSeq" id="WP_123855427.1">
    <property type="nucleotide sequence ID" value="NZ_CP033912.1"/>
</dbReference>
<evidence type="ECO:0000313" key="2">
    <source>
        <dbReference type="EMBL" id="AZA88795.1"/>
    </source>
</evidence>
<proteinExistence type="predicted"/>
<sequence>MGISTSYSKAEIEIKEAKLKQIFASGLHEKPLKIGDPLPTAIGGYVLASVGDYSFGTAPANKWNVGFLSSDGWEIVNIDMPQATQFIPAFTTSTFPLVSTTGNPIQRTHENSIWQLIIGQTASASDIPGSNNNGKWVKLGSIKTTSIPAGKNLFNKNTVIQNQYITANTGVITSAQGNFKTTEIIKIDPNASIALSGLPGIHNALGYIWYGADKATKVGNSYIGSDLTSAVIYAPANAYYLQITVNSGKTDEVYNGDTIQIEINSSATSYEPYIPLITQINDLGISIEKVKTDPLQGESPVNITYFNENVVKKSELTFESAGKNLFNPDNVSLGYIDINTGARMSASTYVRTNPIAITPNAIYVSGLSNNHNALGWRINDASDNVIAKGYPAGTATEFLIDASQFPNAKTVDITLKTSRNGDSYNPGSIQIEYGAAKTNYEPYKKVITAISGYNLKSITTTTTSVKTKGKHGFLFGDSITATAGESGTPITNWPSFAFPIMQATYTNFALSGAHIEDFTTSSPRQKFSVQIDQAIATGLQPDFIVVSIGVNSLNVADNDYAVTMNKVLADLDITKVMDAMRINLRRLAENFPNAVLYYGTPMQAMKSEQLTMRKIVNQFKLMAQTFNFKIIDAFEEVGVIRDFEILDGPGRYLTDGLHPNLAGKEKQGKYYANSIINQYP</sequence>
<dbReference type="EMBL" id="CP033915">
    <property type="protein sequence ID" value="AZA88795.1"/>
    <property type="molecule type" value="Genomic_DNA"/>
</dbReference>
<dbReference type="Gene3D" id="3.40.50.1110">
    <property type="entry name" value="SGNH hydrolase"/>
    <property type="match status" value="1"/>
</dbReference>
<dbReference type="Pfam" id="PF13472">
    <property type="entry name" value="Lipase_GDSL_2"/>
    <property type="match status" value="1"/>
</dbReference>
<dbReference type="EMBL" id="CP033912">
    <property type="protein sequence ID" value="AZA97339.1"/>
    <property type="molecule type" value="Genomic_DNA"/>
</dbReference>
<dbReference type="GO" id="GO:0016788">
    <property type="term" value="F:hydrolase activity, acting on ester bonds"/>
    <property type="evidence" value="ECO:0007669"/>
    <property type="project" value="UniProtKB-ARBA"/>
</dbReference>
<dbReference type="InterPro" id="IPR013830">
    <property type="entry name" value="SGNH_hydro"/>
</dbReference>
<dbReference type="SUPFAM" id="SSF52266">
    <property type="entry name" value="SGNH hydrolase"/>
    <property type="match status" value="1"/>
</dbReference>
<keyword evidence="2" id="KW-0378">Hydrolase</keyword>
<gene>
    <name evidence="2" type="ORF">EG349_19460</name>
    <name evidence="3" type="ORF">EG353_18180</name>
</gene>
<evidence type="ECO:0000259" key="1">
    <source>
        <dbReference type="Pfam" id="PF13472"/>
    </source>
</evidence>
<dbReference type="Proteomes" id="UP000274073">
    <property type="component" value="Chromosome"/>
</dbReference>
<evidence type="ECO:0000313" key="3">
    <source>
        <dbReference type="EMBL" id="AZA97339.1"/>
    </source>
</evidence>
<reference evidence="4 5" key="1">
    <citation type="submission" date="2018-11" db="EMBL/GenBank/DDBJ databases">
        <title>Proposal to divide the Flavobacteriaceae and reorganize its genera based on Amino Acid Identity values calculated from whole genome sequences.</title>
        <authorList>
            <person name="Nicholson A.C."/>
            <person name="Gulvik C.A."/>
            <person name="Whitney A.M."/>
            <person name="Humrighouse B.W."/>
            <person name="Bell M."/>
            <person name="Holmes B."/>
            <person name="Steigerwalt A.G."/>
            <person name="Villarma A."/>
            <person name="Sheth M."/>
            <person name="Batra D."/>
            <person name="Pryor J."/>
            <person name="Bernardet J.-F."/>
            <person name="Hugo C."/>
            <person name="Kampfer P."/>
            <person name="Newman J."/>
            <person name="McQuiston J.R."/>
        </authorList>
    </citation>
    <scope>NUCLEOTIDE SEQUENCE [LARGE SCALE GENOMIC DNA]</scope>
    <source>
        <strain evidence="2 4">G0207</strain>
        <strain evidence="3 5">H5143</strain>
    </source>
</reference>